<dbReference type="GO" id="GO:0006955">
    <property type="term" value="P:immune response"/>
    <property type="evidence" value="ECO:0007669"/>
    <property type="project" value="TreeGrafter"/>
</dbReference>
<evidence type="ECO:0008006" key="3">
    <source>
        <dbReference type="Google" id="ProtNLM"/>
    </source>
</evidence>
<dbReference type="PANTHER" id="PTHR14241">
    <property type="entry name" value="INTERFERON-INDUCED PROTEIN 44"/>
    <property type="match status" value="1"/>
</dbReference>
<evidence type="ECO:0000313" key="2">
    <source>
        <dbReference type="Proteomes" id="UP000518266"/>
    </source>
</evidence>
<dbReference type="PANTHER" id="PTHR14241:SF32">
    <property type="entry name" value="VWFA DOMAIN-CONTAINING PROTEIN-RELATED"/>
    <property type="match status" value="1"/>
</dbReference>
<name>A0A7J5YC07_DISMA</name>
<evidence type="ECO:0000313" key="1">
    <source>
        <dbReference type="EMBL" id="KAF3846481.1"/>
    </source>
</evidence>
<dbReference type="EMBL" id="JAAKFY010000014">
    <property type="protein sequence ID" value="KAF3846481.1"/>
    <property type="molecule type" value="Genomic_DNA"/>
</dbReference>
<proteinExistence type="predicted"/>
<dbReference type="Proteomes" id="UP000518266">
    <property type="component" value="Unassembled WGS sequence"/>
</dbReference>
<accession>A0A7J5YC07</accession>
<sequence length="134" mass="14958">MSGLLGFPQSCIFPVKNYQSELETSDDTDTLILSALRRMIECGEDFVNHLNKVRDLQIVKEYQPFKEDVQLRLMLYGPAGAGKSSFFNSVDSVLRGKITHRAAADAHFGECFTQNSILALPCLRITNTTTETPL</sequence>
<dbReference type="AlphaFoldDB" id="A0A7J5YC07"/>
<protein>
    <recommendedName>
        <fullName evidence="3">Interferon-induced protein 44-like</fullName>
    </recommendedName>
</protein>
<organism evidence="1 2">
    <name type="scientific">Dissostichus mawsoni</name>
    <name type="common">Antarctic cod</name>
    <dbReference type="NCBI Taxonomy" id="36200"/>
    <lineage>
        <taxon>Eukaryota</taxon>
        <taxon>Metazoa</taxon>
        <taxon>Chordata</taxon>
        <taxon>Craniata</taxon>
        <taxon>Vertebrata</taxon>
        <taxon>Euteleostomi</taxon>
        <taxon>Actinopterygii</taxon>
        <taxon>Neopterygii</taxon>
        <taxon>Teleostei</taxon>
        <taxon>Neoteleostei</taxon>
        <taxon>Acanthomorphata</taxon>
        <taxon>Eupercaria</taxon>
        <taxon>Perciformes</taxon>
        <taxon>Notothenioidei</taxon>
        <taxon>Nototheniidae</taxon>
        <taxon>Dissostichus</taxon>
    </lineage>
</organism>
<dbReference type="OrthoDB" id="25620at2759"/>
<comment type="caution">
    <text evidence="1">The sequence shown here is derived from an EMBL/GenBank/DDBJ whole genome shotgun (WGS) entry which is preliminary data.</text>
</comment>
<keyword evidence="2" id="KW-1185">Reference proteome</keyword>
<reference evidence="1 2" key="1">
    <citation type="submission" date="2020-03" db="EMBL/GenBank/DDBJ databases">
        <title>Dissostichus mawsoni Genome sequencing and assembly.</title>
        <authorList>
            <person name="Park H."/>
        </authorList>
    </citation>
    <scope>NUCLEOTIDE SEQUENCE [LARGE SCALE GENOMIC DNA]</scope>
    <source>
        <strain evidence="1">DM0001</strain>
        <tissue evidence="1">Muscle</tissue>
    </source>
</reference>
<gene>
    <name evidence="1" type="ORF">F7725_003559</name>
</gene>